<name>A0A0C9WJQ1_9AGAR</name>
<organism evidence="2 3">
    <name type="scientific">Laccaria amethystina LaAM-08-1</name>
    <dbReference type="NCBI Taxonomy" id="1095629"/>
    <lineage>
        <taxon>Eukaryota</taxon>
        <taxon>Fungi</taxon>
        <taxon>Dikarya</taxon>
        <taxon>Basidiomycota</taxon>
        <taxon>Agaricomycotina</taxon>
        <taxon>Agaricomycetes</taxon>
        <taxon>Agaricomycetidae</taxon>
        <taxon>Agaricales</taxon>
        <taxon>Agaricineae</taxon>
        <taxon>Hydnangiaceae</taxon>
        <taxon>Laccaria</taxon>
    </lineage>
</organism>
<dbReference type="InterPro" id="IPR001810">
    <property type="entry name" value="F-box_dom"/>
</dbReference>
<dbReference type="PROSITE" id="PS50181">
    <property type="entry name" value="FBOX"/>
    <property type="match status" value="1"/>
</dbReference>
<evidence type="ECO:0000313" key="3">
    <source>
        <dbReference type="Proteomes" id="UP000054477"/>
    </source>
</evidence>
<evidence type="ECO:0000259" key="1">
    <source>
        <dbReference type="PROSITE" id="PS50181"/>
    </source>
</evidence>
<dbReference type="AlphaFoldDB" id="A0A0C9WJQ1"/>
<protein>
    <recommendedName>
        <fullName evidence="1">F-box domain-containing protein</fullName>
    </recommendedName>
</protein>
<dbReference type="InterPro" id="IPR036047">
    <property type="entry name" value="F-box-like_dom_sf"/>
</dbReference>
<evidence type="ECO:0000313" key="2">
    <source>
        <dbReference type="EMBL" id="KIJ95084.1"/>
    </source>
</evidence>
<dbReference type="InterPro" id="IPR036322">
    <property type="entry name" value="WD40_repeat_dom_sf"/>
</dbReference>
<dbReference type="HOGENOM" id="CLU_033171_0_0_1"/>
<dbReference type="Gene3D" id="1.20.1280.50">
    <property type="match status" value="1"/>
</dbReference>
<dbReference type="Proteomes" id="UP000054477">
    <property type="component" value="Unassembled WGS sequence"/>
</dbReference>
<reference evidence="2 3" key="1">
    <citation type="submission" date="2014-04" db="EMBL/GenBank/DDBJ databases">
        <authorList>
            <consortium name="DOE Joint Genome Institute"/>
            <person name="Kuo A."/>
            <person name="Kohler A."/>
            <person name="Nagy L.G."/>
            <person name="Floudas D."/>
            <person name="Copeland A."/>
            <person name="Barry K.W."/>
            <person name="Cichocki N."/>
            <person name="Veneault-Fourrey C."/>
            <person name="LaButti K."/>
            <person name="Lindquist E.A."/>
            <person name="Lipzen A."/>
            <person name="Lundell T."/>
            <person name="Morin E."/>
            <person name="Murat C."/>
            <person name="Sun H."/>
            <person name="Tunlid A."/>
            <person name="Henrissat B."/>
            <person name="Grigoriev I.V."/>
            <person name="Hibbett D.S."/>
            <person name="Martin F."/>
            <person name="Nordberg H.P."/>
            <person name="Cantor M.N."/>
            <person name="Hua S.X."/>
        </authorList>
    </citation>
    <scope>NUCLEOTIDE SEQUENCE [LARGE SCALE GENOMIC DNA]</scope>
    <source>
        <strain evidence="2 3">LaAM-08-1</strain>
    </source>
</reference>
<dbReference type="Pfam" id="PF12937">
    <property type="entry name" value="F-box-like"/>
    <property type="match status" value="1"/>
</dbReference>
<sequence length="475" mass="52926">MCMDYPSSQLKASPCLENLPVDILIQIYKHLDGRDIITLRKSCRKLHTVTQQRTVWSNAVRRMCRRHGVFTPSFPLENMSTTELEHASLCPSRLSSLIHNEIPLQSFVTRILEPRTPSIVTNFEGKLICTDAFLIPGGRFLVVNSTHHGIYLWDLGIHGGKAPRFRPVGVIPEVGRSLLCGPTQDGLGIILISCPTSTSDGTLCAYEIYPCMDYASVGLRHALYGNLLVFQLNSPDYIVAWNIRLDTAIAWRYDHQGWYDLHNMIIYEGSVVVIEDKQLSVWDIPPLQPLLQGICEVVDQTPQYAIINSFPEEEGFVGSSILGPWFSNIDPPISIGILGYSDETEKCVMLCYTIRSINPSGDPILPTLFPIKMGMVPNLPIDDQADGPDMVDFSGPLQYCDDELCYISSSHRGMVISLIAPPISLNGPSSSKTTTLFSRWRKFCSWSFCAASGRLVIVDDDGIIRIMDFLVPPPS</sequence>
<dbReference type="EMBL" id="KN838768">
    <property type="protein sequence ID" value="KIJ95084.1"/>
    <property type="molecule type" value="Genomic_DNA"/>
</dbReference>
<keyword evidence="3" id="KW-1185">Reference proteome</keyword>
<proteinExistence type="predicted"/>
<dbReference type="SUPFAM" id="SSF81383">
    <property type="entry name" value="F-box domain"/>
    <property type="match status" value="1"/>
</dbReference>
<feature type="domain" description="F-box" evidence="1">
    <location>
        <begin position="13"/>
        <end position="59"/>
    </location>
</feature>
<dbReference type="OrthoDB" id="3145038at2759"/>
<dbReference type="SMART" id="SM00256">
    <property type="entry name" value="FBOX"/>
    <property type="match status" value="1"/>
</dbReference>
<dbReference type="SUPFAM" id="SSF50978">
    <property type="entry name" value="WD40 repeat-like"/>
    <property type="match status" value="1"/>
</dbReference>
<reference evidence="3" key="2">
    <citation type="submission" date="2015-01" db="EMBL/GenBank/DDBJ databases">
        <title>Evolutionary Origins and Diversification of the Mycorrhizal Mutualists.</title>
        <authorList>
            <consortium name="DOE Joint Genome Institute"/>
            <consortium name="Mycorrhizal Genomics Consortium"/>
            <person name="Kohler A."/>
            <person name="Kuo A."/>
            <person name="Nagy L.G."/>
            <person name="Floudas D."/>
            <person name="Copeland A."/>
            <person name="Barry K.W."/>
            <person name="Cichocki N."/>
            <person name="Veneault-Fourrey C."/>
            <person name="LaButti K."/>
            <person name="Lindquist E.A."/>
            <person name="Lipzen A."/>
            <person name="Lundell T."/>
            <person name="Morin E."/>
            <person name="Murat C."/>
            <person name="Riley R."/>
            <person name="Ohm R."/>
            <person name="Sun H."/>
            <person name="Tunlid A."/>
            <person name="Henrissat B."/>
            <person name="Grigoriev I.V."/>
            <person name="Hibbett D.S."/>
            <person name="Martin F."/>
        </authorList>
    </citation>
    <scope>NUCLEOTIDE SEQUENCE [LARGE SCALE GENOMIC DNA]</scope>
    <source>
        <strain evidence="3">LaAM-08-1</strain>
    </source>
</reference>
<gene>
    <name evidence="2" type="ORF">K443DRAFT_639784</name>
</gene>
<accession>A0A0C9WJQ1</accession>